<dbReference type="NCBIfam" id="TIGR02547">
    <property type="entry name" value="casA_cse1"/>
    <property type="match status" value="1"/>
</dbReference>
<comment type="caution">
    <text evidence="2">The sequence shown here is derived from an EMBL/GenBank/DDBJ whole genome shotgun (WGS) entry which is preliminary data.</text>
</comment>
<organism evidence="2 3">
    <name type="scientific">Gleimia europaea ACS-120-V-Col10b</name>
    <dbReference type="NCBI Taxonomy" id="883069"/>
    <lineage>
        <taxon>Bacteria</taxon>
        <taxon>Bacillati</taxon>
        <taxon>Actinomycetota</taxon>
        <taxon>Actinomycetes</taxon>
        <taxon>Actinomycetales</taxon>
        <taxon>Actinomycetaceae</taxon>
        <taxon>Gleimia</taxon>
    </lineage>
</organism>
<reference evidence="2 3" key="1">
    <citation type="submission" date="2013-05" db="EMBL/GenBank/DDBJ databases">
        <title>The Genome Sequence of Actinomyces europaeus ACS-120-V-COL10B.</title>
        <authorList>
            <consortium name="The Broad Institute Genomics Platform"/>
            <person name="Earl A."/>
            <person name="Ward D."/>
            <person name="Feldgarden M."/>
            <person name="Gevers D."/>
            <person name="Saerens B."/>
            <person name="Vaneechoutte M."/>
            <person name="Walker B."/>
            <person name="Young S."/>
            <person name="Zeng Q."/>
            <person name="Gargeya S."/>
            <person name="Fitzgerald M."/>
            <person name="Haas B."/>
            <person name="Abouelleil A."/>
            <person name="Allen A.W."/>
            <person name="Alvarado L."/>
            <person name="Arachchi H.M."/>
            <person name="Berlin A.M."/>
            <person name="Chapman S.B."/>
            <person name="Gainer-Dewar J."/>
            <person name="Goldberg J."/>
            <person name="Griggs A."/>
            <person name="Gujja S."/>
            <person name="Hansen M."/>
            <person name="Howarth C."/>
            <person name="Imamovic A."/>
            <person name="Ireland A."/>
            <person name="Larimer J."/>
            <person name="McCowan C."/>
            <person name="Murphy C."/>
            <person name="Pearson M."/>
            <person name="Poon T.W."/>
            <person name="Priest M."/>
            <person name="Roberts A."/>
            <person name="Saif S."/>
            <person name="Shea T."/>
            <person name="Sisk P."/>
            <person name="Sykes S."/>
            <person name="Wortman J."/>
            <person name="Nusbaum C."/>
            <person name="Birren B."/>
        </authorList>
    </citation>
    <scope>NUCLEOTIDE SEQUENCE [LARGE SCALE GENOMIC DNA]</scope>
    <source>
        <strain evidence="2 3">ACS-120-V-Col10b</strain>
    </source>
</reference>
<protein>
    <submittedName>
        <fullName evidence="2">CRISPR type I-e/-associated protein casa/cse1</fullName>
    </submittedName>
</protein>
<evidence type="ECO:0000256" key="1">
    <source>
        <dbReference type="SAM" id="MobiDB-lite"/>
    </source>
</evidence>
<name>A0A9W5VWW6_9ACTO</name>
<proteinExistence type="predicted"/>
<gene>
    <name evidence="2" type="ORF">HMPREF9238_01221</name>
</gene>
<evidence type="ECO:0000313" key="2">
    <source>
        <dbReference type="EMBL" id="EPD31447.1"/>
    </source>
</evidence>
<dbReference type="InterPro" id="IPR013381">
    <property type="entry name" value="CRISPR-assoc_prot_Cse1"/>
</dbReference>
<dbReference type="RefSeq" id="WP_016444558.1">
    <property type="nucleotide sequence ID" value="NZ_KE150266.1"/>
</dbReference>
<keyword evidence="3" id="KW-1185">Reference proteome</keyword>
<dbReference type="AlphaFoldDB" id="A0A9W5VWW6"/>
<evidence type="ECO:0000313" key="3">
    <source>
        <dbReference type="Proteomes" id="UP000014387"/>
    </source>
</evidence>
<dbReference type="Pfam" id="PF09481">
    <property type="entry name" value="CRISPR_Cse1"/>
    <property type="match status" value="1"/>
</dbReference>
<dbReference type="EMBL" id="AGWN01000001">
    <property type="protein sequence ID" value="EPD31447.1"/>
    <property type="molecule type" value="Genomic_DNA"/>
</dbReference>
<accession>A0A9W5VWW6</accession>
<dbReference type="OrthoDB" id="3187690at2"/>
<dbReference type="CDD" id="cd09729">
    <property type="entry name" value="Cse1_I-E"/>
    <property type="match status" value="1"/>
</dbReference>
<feature type="region of interest" description="Disordered" evidence="1">
    <location>
        <begin position="238"/>
        <end position="259"/>
    </location>
</feature>
<dbReference type="Proteomes" id="UP000014387">
    <property type="component" value="Unassembled WGS sequence"/>
</dbReference>
<dbReference type="Gene3D" id="1.10.132.100">
    <property type="match status" value="1"/>
</dbReference>
<sequence>MTDRYFNLVEEGWLPVTFLDGSVRELSLREVFRDAENIRSISSELGTMDGAILRLLLAIAFCAYREFDDDDVVEIFDFENWEDAWENPALLSAKVEEYFDQVIDRFWLFDADSPFMQVADLETKSGKTDSIAKIIAEIPDREPYMVMRSGEGAESVSVAEAARWLVHCQAYDTSGIKSGALGDPRVKGGKGYPIGTGWVGQLGLIWVEAENLHQTILRNLVPVDFFGDLQLEYPNPAGDLAPWERAPDTSQQRGPAGAEQAPLNGIIELLTWQSRRVRLFREGGRVRSVLLAQGDKILPQHKQTFETMSTWRYSDPQSRKFKTDVYMPRMYDPSVAMWRGLESVLVGTSPKYLGRNKTEVPRYLPSAIVKWNAHLVWRRFVNGVEIIPLRGVGYEYGSQSSSYAELFDDRVLLPASLLSSTSMRRLIVETLSCTQDVVTQISYFASNLLKAASISASSDQAPLARAKEKQIVFFILDELFRRWLVSVGSNEKEARKRWADQLRNVVRQREEELSRSVNEAAYLGNESMSLGKAQIFLRMAVSKTLRKYEGDETDEQ</sequence>